<evidence type="ECO:0000256" key="2">
    <source>
        <dbReference type="ARBA" id="ARBA00022554"/>
    </source>
</evidence>
<dbReference type="SMART" id="SM00397">
    <property type="entry name" value="t_SNARE"/>
    <property type="match status" value="1"/>
</dbReference>
<dbReference type="GO" id="GO:0016192">
    <property type="term" value="P:vesicle-mediated transport"/>
    <property type="evidence" value="ECO:0007669"/>
    <property type="project" value="UniProtKB-ARBA"/>
</dbReference>
<dbReference type="GO" id="GO:0007034">
    <property type="term" value="P:vacuolar transport"/>
    <property type="evidence" value="ECO:0007669"/>
    <property type="project" value="UniProtKB-ARBA"/>
</dbReference>
<feature type="domain" description="T-SNARE coiled-coil homology" evidence="6">
    <location>
        <begin position="332"/>
        <end position="394"/>
    </location>
</feature>
<evidence type="ECO:0000256" key="5">
    <source>
        <dbReference type="SAM" id="MobiDB-lite"/>
    </source>
</evidence>
<protein>
    <recommendedName>
        <fullName evidence="10">Syntaxin</fullName>
    </recommendedName>
</protein>
<dbReference type="Gene3D" id="3.30.1520.10">
    <property type="entry name" value="Phox-like domain"/>
    <property type="match status" value="1"/>
</dbReference>
<gene>
    <name evidence="8" type="ORF">I316_01967</name>
</gene>
<keyword evidence="2" id="KW-0926">Vacuole</keyword>
<dbReference type="GO" id="GO:0097576">
    <property type="term" value="P:vacuole fusion"/>
    <property type="evidence" value="ECO:0007669"/>
    <property type="project" value="UniProtKB-ARBA"/>
</dbReference>
<dbReference type="InterPro" id="IPR001683">
    <property type="entry name" value="PX_dom"/>
</dbReference>
<dbReference type="InterPro" id="IPR036871">
    <property type="entry name" value="PX_dom_sf"/>
</dbReference>
<dbReference type="PANTHER" id="PTHR22775">
    <property type="entry name" value="SORTING NEXIN"/>
    <property type="match status" value="1"/>
</dbReference>
<reference evidence="9" key="2">
    <citation type="submission" date="2013-12" db="EMBL/GenBank/DDBJ databases">
        <title>Evolution of pathogenesis and genome organization in the Tremellales.</title>
        <authorList>
            <person name="Cuomo C."/>
            <person name="Litvintseva A."/>
            <person name="Heitman J."/>
            <person name="Chen Y."/>
            <person name="Sun S."/>
            <person name="Springer D."/>
            <person name="Dromer F."/>
            <person name="Young S."/>
            <person name="Zeng Q."/>
            <person name="Chapman S."/>
            <person name="Gujja S."/>
            <person name="Saif S."/>
            <person name="Birren B."/>
        </authorList>
    </citation>
    <scope>NUCLEOTIDE SEQUENCE [LARGE SCALE GENOMIC DNA]</scope>
    <source>
        <strain evidence="9">BCC8398</strain>
    </source>
</reference>
<evidence type="ECO:0000313" key="8">
    <source>
        <dbReference type="EMBL" id="OCF36095.1"/>
    </source>
</evidence>
<evidence type="ECO:0000259" key="6">
    <source>
        <dbReference type="PROSITE" id="PS50192"/>
    </source>
</evidence>
<dbReference type="SUPFAM" id="SSF64268">
    <property type="entry name" value="PX domain"/>
    <property type="match status" value="1"/>
</dbReference>
<feature type="compositionally biased region" description="Polar residues" evidence="5">
    <location>
        <begin position="291"/>
        <end position="316"/>
    </location>
</feature>
<evidence type="ECO:0000259" key="7">
    <source>
        <dbReference type="PROSITE" id="PS50195"/>
    </source>
</evidence>
<evidence type="ECO:0000313" key="9">
    <source>
        <dbReference type="Proteomes" id="UP000092666"/>
    </source>
</evidence>
<comment type="function">
    <text evidence="4">Essential for proper morphogenesis of the vacuole. May exist as structural reinforcement on the surface of the vacuolar membrane and be required for maintenance against rupture by osmotic pressure.</text>
</comment>
<dbReference type="CDD" id="cd15858">
    <property type="entry name" value="SNARE_VAM7"/>
    <property type="match status" value="1"/>
</dbReference>
<keyword evidence="3" id="KW-0175">Coiled coil</keyword>
<keyword evidence="9" id="KW-1185">Reference proteome</keyword>
<evidence type="ECO:0000256" key="3">
    <source>
        <dbReference type="ARBA" id="ARBA00023054"/>
    </source>
</evidence>
<reference evidence="8 9" key="1">
    <citation type="submission" date="2013-07" db="EMBL/GenBank/DDBJ databases">
        <title>The Genome Sequence of Cryptococcus heveanensis BCC8398.</title>
        <authorList>
            <consortium name="The Broad Institute Genome Sequencing Platform"/>
            <person name="Cuomo C."/>
            <person name="Litvintseva A."/>
            <person name="Chen Y."/>
            <person name="Heitman J."/>
            <person name="Sun S."/>
            <person name="Springer D."/>
            <person name="Dromer F."/>
            <person name="Young S.K."/>
            <person name="Zeng Q."/>
            <person name="Gargeya S."/>
            <person name="Fitzgerald M."/>
            <person name="Abouelleil A."/>
            <person name="Alvarado L."/>
            <person name="Berlin A.M."/>
            <person name="Chapman S.B."/>
            <person name="Dewar J."/>
            <person name="Goldberg J."/>
            <person name="Griggs A."/>
            <person name="Gujja S."/>
            <person name="Hansen M."/>
            <person name="Howarth C."/>
            <person name="Imamovic A."/>
            <person name="Larimer J."/>
            <person name="McCowan C."/>
            <person name="Murphy C."/>
            <person name="Pearson M."/>
            <person name="Priest M."/>
            <person name="Roberts A."/>
            <person name="Saif S."/>
            <person name="Shea T."/>
            <person name="Sykes S."/>
            <person name="Wortman J."/>
            <person name="Nusbaum C."/>
            <person name="Birren B."/>
        </authorList>
    </citation>
    <scope>NUCLEOTIDE SEQUENCE [LARGE SCALE GENOMIC DNA]</scope>
    <source>
        <strain evidence="8 9">BCC8398</strain>
    </source>
</reference>
<organism evidence="8 9">
    <name type="scientific">Kwoniella heveanensis BCC8398</name>
    <dbReference type="NCBI Taxonomy" id="1296120"/>
    <lineage>
        <taxon>Eukaryota</taxon>
        <taxon>Fungi</taxon>
        <taxon>Dikarya</taxon>
        <taxon>Basidiomycota</taxon>
        <taxon>Agaricomycotina</taxon>
        <taxon>Tremellomycetes</taxon>
        <taxon>Tremellales</taxon>
        <taxon>Cryptococcaceae</taxon>
        <taxon>Kwoniella</taxon>
    </lineage>
</organism>
<feature type="domain" description="PX" evidence="7">
    <location>
        <begin position="2"/>
        <end position="118"/>
    </location>
</feature>
<feature type="compositionally biased region" description="Polar residues" evidence="5">
    <location>
        <begin position="273"/>
        <end position="283"/>
    </location>
</feature>
<dbReference type="Pfam" id="PF00787">
    <property type="entry name" value="PX"/>
    <property type="match status" value="1"/>
</dbReference>
<evidence type="ECO:0000256" key="4">
    <source>
        <dbReference type="ARBA" id="ARBA00054927"/>
    </source>
</evidence>
<dbReference type="InterPro" id="IPR000727">
    <property type="entry name" value="T_SNARE_dom"/>
</dbReference>
<dbReference type="Gene3D" id="1.20.5.110">
    <property type="match status" value="1"/>
</dbReference>
<dbReference type="Proteomes" id="UP000092666">
    <property type="component" value="Unassembled WGS sequence"/>
</dbReference>
<dbReference type="PROSITE" id="PS50192">
    <property type="entry name" value="T_SNARE"/>
    <property type="match status" value="1"/>
</dbReference>
<evidence type="ECO:0000256" key="1">
    <source>
        <dbReference type="ARBA" id="ARBA00004116"/>
    </source>
</evidence>
<dbReference type="GO" id="GO:0000329">
    <property type="term" value="C:fungal-type vacuole membrane"/>
    <property type="evidence" value="ECO:0007669"/>
    <property type="project" value="UniProtKB-ARBA"/>
</dbReference>
<dbReference type="GO" id="GO:0035091">
    <property type="term" value="F:phosphatidylinositol binding"/>
    <property type="evidence" value="ECO:0007669"/>
    <property type="project" value="InterPro"/>
</dbReference>
<proteinExistence type="predicted"/>
<dbReference type="STRING" id="1296120.A0A1B9GYP8"/>
<dbReference type="SMART" id="SM00312">
    <property type="entry name" value="PX"/>
    <property type="match status" value="1"/>
</dbReference>
<name>A0A1B9GYP8_9TREE</name>
<dbReference type="EMBL" id="KI669496">
    <property type="protein sequence ID" value="OCF36095.1"/>
    <property type="molecule type" value="Genomic_DNA"/>
</dbReference>
<dbReference type="FunFam" id="1.20.5.110:FF:000058">
    <property type="entry name" value="VAM7p Vacuolar SNARE protein"/>
    <property type="match status" value="1"/>
</dbReference>
<feature type="compositionally biased region" description="Low complexity" evidence="5">
    <location>
        <begin position="252"/>
        <end position="270"/>
    </location>
</feature>
<dbReference type="CDD" id="cd06897">
    <property type="entry name" value="PX_SNARE"/>
    <property type="match status" value="1"/>
</dbReference>
<dbReference type="AlphaFoldDB" id="A0A1B9GYP8"/>
<dbReference type="OrthoDB" id="428895at2759"/>
<feature type="region of interest" description="Disordered" evidence="5">
    <location>
        <begin position="237"/>
        <end position="325"/>
    </location>
</feature>
<dbReference type="PANTHER" id="PTHR22775:SF3">
    <property type="entry name" value="SORTING NEXIN-13"/>
    <property type="match status" value="1"/>
</dbReference>
<comment type="subcellular location">
    <subcellularLocation>
        <location evidence="1">Vacuole</location>
    </subcellularLocation>
</comment>
<sequence length="395" mass="42763">MSDIQDITIISTKTVEQPKVHTVYFIQISTPTRTWTVQRRYSDFVSLHAELKSSVGKEPPGTLPAKHWSLTGRLGDEKMIRERRVVLEQYLRLILTSKDASWRQAYGFKDFLSLPTTSSSSGPSTSSGSYSGPQTFTAQSWLLEHTALQSILRSARSSLLKRDALANMGDSVGSRSASVEAKRTLKDIDVRINVLEGALAGLNLGEGEKKRREEMMDSLKVERSGLGRMAEAGVRTNLGLGPSSAGFNRNQGPSSSSGFSSTASSAFAPPQGGHSSAGGSMNSIPGGWGSGPNSAIQSGRVFGSSTAARNQPPQETAETRPLDDRGLLQLQATKMTDQDDQLRELSKVLLRQKKMGEDIHGELAEQNDLLDEIESGVDKTGRKLGKAKRELNKLG</sequence>
<accession>A0A1B9GYP8</accession>
<evidence type="ECO:0008006" key="10">
    <source>
        <dbReference type="Google" id="ProtNLM"/>
    </source>
</evidence>
<dbReference type="PROSITE" id="PS50195">
    <property type="entry name" value="PX"/>
    <property type="match status" value="1"/>
</dbReference>
<dbReference type="SUPFAM" id="SSF58038">
    <property type="entry name" value="SNARE fusion complex"/>
    <property type="match status" value="1"/>
</dbReference>